<evidence type="ECO:0000313" key="9">
    <source>
        <dbReference type="Proteomes" id="UP000237966"/>
    </source>
</evidence>
<evidence type="ECO:0000256" key="4">
    <source>
        <dbReference type="ARBA" id="ARBA00023136"/>
    </source>
</evidence>
<dbReference type="Pfam" id="PF01061">
    <property type="entry name" value="ABC2_membrane"/>
    <property type="match status" value="1"/>
</dbReference>
<evidence type="ECO:0000259" key="7">
    <source>
        <dbReference type="Pfam" id="PF01061"/>
    </source>
</evidence>
<organism evidence="8 9">
    <name type="scientific">Rathayibacter toxicus</name>
    <dbReference type="NCBI Taxonomy" id="145458"/>
    <lineage>
        <taxon>Bacteria</taxon>
        <taxon>Bacillati</taxon>
        <taxon>Actinomycetota</taxon>
        <taxon>Actinomycetes</taxon>
        <taxon>Micrococcales</taxon>
        <taxon>Microbacteriaceae</taxon>
        <taxon>Rathayibacter</taxon>
    </lineage>
</organism>
<keyword evidence="5" id="KW-0046">Antibiotic resistance</keyword>
<dbReference type="InterPro" id="IPR051784">
    <property type="entry name" value="Nod_factor_ABC_transporter"/>
</dbReference>
<feature type="transmembrane region" description="Helical" evidence="6">
    <location>
        <begin position="109"/>
        <end position="132"/>
    </location>
</feature>
<dbReference type="GO" id="GO:0140359">
    <property type="term" value="F:ABC-type transporter activity"/>
    <property type="evidence" value="ECO:0007669"/>
    <property type="project" value="InterPro"/>
</dbReference>
<dbReference type="GO" id="GO:0046677">
    <property type="term" value="P:response to antibiotic"/>
    <property type="evidence" value="ECO:0007669"/>
    <property type="project" value="UniProtKB-KW"/>
</dbReference>
<comment type="caution">
    <text evidence="8">The sequence shown here is derived from an EMBL/GenBank/DDBJ whole genome shotgun (WGS) entry which is preliminary data.</text>
</comment>
<evidence type="ECO:0000256" key="3">
    <source>
        <dbReference type="ARBA" id="ARBA00022989"/>
    </source>
</evidence>
<dbReference type="InterPro" id="IPR000412">
    <property type="entry name" value="ABC_2_transport"/>
</dbReference>
<accession>A0A2S5Y7L3</accession>
<dbReference type="AlphaFoldDB" id="A0A2S5Y7L3"/>
<dbReference type="Proteomes" id="UP000237966">
    <property type="component" value="Unassembled WGS sequence"/>
</dbReference>
<evidence type="ECO:0000256" key="1">
    <source>
        <dbReference type="ARBA" id="ARBA00004141"/>
    </source>
</evidence>
<feature type="transmembrane region" description="Helical" evidence="6">
    <location>
        <begin position="265"/>
        <end position="287"/>
    </location>
</feature>
<dbReference type="EMBL" id="PSWU01000007">
    <property type="protein sequence ID" value="PPI15441.1"/>
    <property type="molecule type" value="Genomic_DNA"/>
</dbReference>
<feature type="transmembrane region" description="Helical" evidence="6">
    <location>
        <begin position="180"/>
        <end position="199"/>
    </location>
</feature>
<evidence type="ECO:0000256" key="5">
    <source>
        <dbReference type="ARBA" id="ARBA00023251"/>
    </source>
</evidence>
<keyword evidence="4 6" id="KW-0472">Membrane</keyword>
<name>A0A2S5Y7L3_9MICO</name>
<evidence type="ECO:0000313" key="8">
    <source>
        <dbReference type="EMBL" id="PPI15441.1"/>
    </source>
</evidence>
<protein>
    <submittedName>
        <fullName evidence="8">ABC transporter permease</fullName>
    </submittedName>
</protein>
<evidence type="ECO:0000256" key="6">
    <source>
        <dbReference type="SAM" id="Phobius"/>
    </source>
</evidence>
<gene>
    <name evidence="8" type="ORF">C5C51_06670</name>
</gene>
<keyword evidence="3 6" id="KW-1133">Transmembrane helix</keyword>
<dbReference type="PANTHER" id="PTHR43229">
    <property type="entry name" value="NODULATION PROTEIN J"/>
    <property type="match status" value="1"/>
</dbReference>
<dbReference type="OrthoDB" id="162334at2"/>
<evidence type="ECO:0000256" key="2">
    <source>
        <dbReference type="ARBA" id="ARBA00022692"/>
    </source>
</evidence>
<comment type="subcellular location">
    <subcellularLocation>
        <location evidence="1">Membrane</location>
        <topology evidence="1">Multi-pass membrane protein</topology>
    </subcellularLocation>
</comment>
<feature type="transmembrane region" description="Helical" evidence="6">
    <location>
        <begin position="152"/>
        <end position="173"/>
    </location>
</feature>
<dbReference type="InterPro" id="IPR013525">
    <property type="entry name" value="ABC2_TM"/>
</dbReference>
<proteinExistence type="predicted"/>
<keyword evidence="2 6" id="KW-0812">Transmembrane</keyword>
<feature type="domain" description="ABC-2 type transporter transmembrane" evidence="7">
    <location>
        <begin position="3"/>
        <end position="218"/>
    </location>
</feature>
<dbReference type="RefSeq" id="WP_027691445.1">
    <property type="nucleotide sequence ID" value="NZ_CP037977.1"/>
</dbReference>
<dbReference type="GO" id="GO:0043190">
    <property type="term" value="C:ATP-binding cassette (ABC) transporter complex"/>
    <property type="evidence" value="ECO:0007669"/>
    <property type="project" value="InterPro"/>
</dbReference>
<feature type="transmembrane region" description="Helical" evidence="6">
    <location>
        <begin position="65"/>
        <end position="88"/>
    </location>
</feature>
<sequence length="296" mass="31034">MTVWILARRNLRIFFRDRAGVFFSLLSALILMGLYALFLGDLQVDNLQTRFPAASAATVHAFVDAWVFAGITMITTVTTGLAALSVFVEDSASGRFKDFLVSPIRRSSVIFGYMLSSFIVALVMTTVVVAAAQGYTALRGNAVMAPADLVRTAGFVVISAATFAAISGCVVTFLRSNGAFAALSTIVGTVIGFLAGAYIPAGTLPSGVVTVMNSLPFAQSAMLLRQPFTAQAAAALTGGVPEASTALDTFYGIAISVGDITISNAMALGELVLLLLVFSVLSSYRLARRIRSVKGS</sequence>
<feature type="transmembrane region" description="Helical" evidence="6">
    <location>
        <begin position="21"/>
        <end position="40"/>
    </location>
</feature>
<dbReference type="PIRSF" id="PIRSF006648">
    <property type="entry name" value="DrrB"/>
    <property type="match status" value="1"/>
</dbReference>
<reference evidence="8 9" key="1">
    <citation type="submission" date="2018-02" db="EMBL/GenBank/DDBJ databases">
        <title>Bacteriophage NCPPB3778 and a type I-E CRISPR drive the evolution of the US Biological Select Agent, Rathayibacter toxicus.</title>
        <authorList>
            <person name="Davis E.W.II."/>
            <person name="Tabima J.F."/>
            <person name="Weisberg A.J."/>
            <person name="Lopes L.D."/>
            <person name="Wiseman M.S."/>
            <person name="Wiseman M.S."/>
            <person name="Pupko T."/>
            <person name="Belcher M.S."/>
            <person name="Sechler A.J."/>
            <person name="Tancos M.A."/>
            <person name="Schroeder B.K."/>
            <person name="Murray T.D."/>
            <person name="Luster D.G."/>
            <person name="Schneider W.L."/>
            <person name="Rogers E."/>
            <person name="Andreote F.D."/>
            <person name="Grunwald N.J."/>
            <person name="Putnam M.L."/>
            <person name="Chang J.H."/>
        </authorList>
    </citation>
    <scope>NUCLEOTIDE SEQUENCE [LARGE SCALE GENOMIC DNA]</scope>
    <source>
        <strain evidence="8 9">FH99</strain>
    </source>
</reference>
<dbReference type="PANTHER" id="PTHR43229:SF2">
    <property type="entry name" value="NODULATION PROTEIN J"/>
    <property type="match status" value="1"/>
</dbReference>